<organism evidence="1">
    <name type="scientific">Anguilla anguilla</name>
    <name type="common">European freshwater eel</name>
    <name type="synonym">Muraena anguilla</name>
    <dbReference type="NCBI Taxonomy" id="7936"/>
    <lineage>
        <taxon>Eukaryota</taxon>
        <taxon>Metazoa</taxon>
        <taxon>Chordata</taxon>
        <taxon>Craniata</taxon>
        <taxon>Vertebrata</taxon>
        <taxon>Euteleostomi</taxon>
        <taxon>Actinopterygii</taxon>
        <taxon>Neopterygii</taxon>
        <taxon>Teleostei</taxon>
        <taxon>Anguilliformes</taxon>
        <taxon>Anguillidae</taxon>
        <taxon>Anguilla</taxon>
    </lineage>
</organism>
<reference evidence="1" key="1">
    <citation type="submission" date="2014-11" db="EMBL/GenBank/DDBJ databases">
        <authorList>
            <person name="Amaro Gonzalez C."/>
        </authorList>
    </citation>
    <scope>NUCLEOTIDE SEQUENCE</scope>
</reference>
<evidence type="ECO:0000313" key="1">
    <source>
        <dbReference type="EMBL" id="JAH76939.1"/>
    </source>
</evidence>
<reference evidence="1" key="2">
    <citation type="journal article" date="2015" name="Fish Shellfish Immunol.">
        <title>Early steps in the European eel (Anguilla anguilla)-Vibrio vulnificus interaction in the gills: Role of the RtxA13 toxin.</title>
        <authorList>
            <person name="Callol A."/>
            <person name="Pajuelo D."/>
            <person name="Ebbesson L."/>
            <person name="Teles M."/>
            <person name="MacKenzie S."/>
            <person name="Amaro C."/>
        </authorList>
    </citation>
    <scope>NUCLEOTIDE SEQUENCE</scope>
</reference>
<proteinExistence type="predicted"/>
<sequence length="26" mass="3020">MQQQSCHDNVLQSIMSTFYVLFVVSD</sequence>
<protein>
    <submittedName>
        <fullName evidence="1">Uncharacterized protein</fullName>
    </submittedName>
</protein>
<dbReference type="EMBL" id="GBXM01031638">
    <property type="protein sequence ID" value="JAH76939.1"/>
    <property type="molecule type" value="Transcribed_RNA"/>
</dbReference>
<dbReference type="AlphaFoldDB" id="A0A0E9VFN6"/>
<name>A0A0E9VFN6_ANGAN</name>
<accession>A0A0E9VFN6</accession>